<organism evidence="1 2">
    <name type="scientific">Suillus subaureus</name>
    <dbReference type="NCBI Taxonomy" id="48587"/>
    <lineage>
        <taxon>Eukaryota</taxon>
        <taxon>Fungi</taxon>
        <taxon>Dikarya</taxon>
        <taxon>Basidiomycota</taxon>
        <taxon>Agaricomycotina</taxon>
        <taxon>Agaricomycetes</taxon>
        <taxon>Agaricomycetidae</taxon>
        <taxon>Boletales</taxon>
        <taxon>Suillineae</taxon>
        <taxon>Suillaceae</taxon>
        <taxon>Suillus</taxon>
    </lineage>
</organism>
<proteinExistence type="predicted"/>
<dbReference type="OrthoDB" id="9991317at2759"/>
<gene>
    <name evidence="1" type="ORF">BJ212DRAFT_1476047</name>
</gene>
<keyword evidence="2" id="KW-1185">Reference proteome</keyword>
<sequence length="265" mass="30059">MSLNNLTLSFHDRVEQRNIPSDLDEAIEIELHRAAPLLCPPSHSGRSVSGDIGAALAEEFKRLSFRLCNICMLPDLFRFFFPPLFSDLKKVAVDSSVIIVNASKYSCDALSNQDPIHIPLGIMRTEVSELSDDFQFLADKFGPSDYQHKLASILRKLIIALLTLRVQAFRESKRTLREEMQHYLSRIDFSSWRPRNISLRLVKQIQTKKELRSVASELAFVAQRIAPVVSSFASLEDSDATVEGALDALNHNQWLHLAYYGMPNR</sequence>
<evidence type="ECO:0000313" key="2">
    <source>
        <dbReference type="Proteomes" id="UP000807769"/>
    </source>
</evidence>
<accession>A0A9P7EM28</accession>
<protein>
    <submittedName>
        <fullName evidence="1">Uncharacterized protein</fullName>
    </submittedName>
</protein>
<dbReference type="EMBL" id="JABBWG010000003">
    <property type="protein sequence ID" value="KAG1824765.1"/>
    <property type="molecule type" value="Genomic_DNA"/>
</dbReference>
<comment type="caution">
    <text evidence="1">The sequence shown here is derived from an EMBL/GenBank/DDBJ whole genome shotgun (WGS) entry which is preliminary data.</text>
</comment>
<dbReference type="RefSeq" id="XP_041198482.1">
    <property type="nucleotide sequence ID" value="XM_041339316.1"/>
</dbReference>
<name>A0A9P7EM28_9AGAM</name>
<dbReference type="AlphaFoldDB" id="A0A9P7EM28"/>
<evidence type="ECO:0000313" key="1">
    <source>
        <dbReference type="EMBL" id="KAG1824765.1"/>
    </source>
</evidence>
<dbReference type="Proteomes" id="UP000807769">
    <property type="component" value="Unassembled WGS sequence"/>
</dbReference>
<dbReference type="GeneID" id="64633332"/>
<reference evidence="1" key="1">
    <citation type="journal article" date="2020" name="New Phytol.">
        <title>Comparative genomics reveals dynamic genome evolution in host specialist ectomycorrhizal fungi.</title>
        <authorList>
            <person name="Lofgren L.A."/>
            <person name="Nguyen N.H."/>
            <person name="Vilgalys R."/>
            <person name="Ruytinx J."/>
            <person name="Liao H.L."/>
            <person name="Branco S."/>
            <person name="Kuo A."/>
            <person name="LaButti K."/>
            <person name="Lipzen A."/>
            <person name="Andreopoulos W."/>
            <person name="Pangilinan J."/>
            <person name="Riley R."/>
            <person name="Hundley H."/>
            <person name="Na H."/>
            <person name="Barry K."/>
            <person name="Grigoriev I.V."/>
            <person name="Stajich J.E."/>
            <person name="Kennedy P.G."/>
        </authorList>
    </citation>
    <scope>NUCLEOTIDE SEQUENCE</scope>
    <source>
        <strain evidence="1">MN1</strain>
    </source>
</reference>